<protein>
    <submittedName>
        <fullName evidence="3">Por secretion system C-terminal sorting domain-containing protein</fullName>
    </submittedName>
</protein>
<evidence type="ECO:0000313" key="3">
    <source>
        <dbReference type="EMBL" id="SHG19320.1"/>
    </source>
</evidence>
<dbReference type="EMBL" id="FQWE01000005">
    <property type="protein sequence ID" value="SHG19320.1"/>
    <property type="molecule type" value="Genomic_DNA"/>
</dbReference>
<accession>A0A1M5HTQ3</accession>
<evidence type="ECO:0000256" key="1">
    <source>
        <dbReference type="ARBA" id="ARBA00022729"/>
    </source>
</evidence>
<name>A0A1M5HTQ3_9FLAO</name>
<keyword evidence="4" id="KW-1185">Reference proteome</keyword>
<keyword evidence="1" id="KW-0732">Signal</keyword>
<dbReference type="RefSeq" id="WP_084673513.1">
    <property type="nucleotide sequence ID" value="NZ_FQWE01000005.1"/>
</dbReference>
<evidence type="ECO:0000259" key="2">
    <source>
        <dbReference type="Pfam" id="PF18962"/>
    </source>
</evidence>
<dbReference type="Proteomes" id="UP000184036">
    <property type="component" value="Unassembled WGS sequence"/>
</dbReference>
<dbReference type="OrthoDB" id="1408995at2"/>
<proteinExistence type="predicted"/>
<evidence type="ECO:0000313" key="4">
    <source>
        <dbReference type="Proteomes" id="UP000184036"/>
    </source>
</evidence>
<feature type="domain" description="Secretion system C-terminal sorting" evidence="2">
    <location>
        <begin position="83"/>
        <end position="154"/>
    </location>
</feature>
<dbReference type="InterPro" id="IPR026444">
    <property type="entry name" value="Secre_tail"/>
</dbReference>
<dbReference type="Pfam" id="PF18962">
    <property type="entry name" value="Por_Secre_tail"/>
    <property type="match status" value="1"/>
</dbReference>
<reference evidence="4" key="1">
    <citation type="submission" date="2016-11" db="EMBL/GenBank/DDBJ databases">
        <authorList>
            <person name="Varghese N."/>
            <person name="Submissions S."/>
        </authorList>
    </citation>
    <scope>NUCLEOTIDE SEQUENCE [LARGE SCALE GENOMIC DNA]</scope>
    <source>
        <strain evidence="4">DSM 19741</strain>
    </source>
</reference>
<sequence length="158" mass="17831">MKYLLLLFCSTFYGQTLHHQMISSQGKSAILSNGLLVKQTIGQQSISGNSKGEYIVVQGFQQNYWAKIIAESPLSNDMIVTTYPNPFVALINFRFSKAIKSEMMITVFDVSGRLIIQQVKNVEGEVLTIDLSRLPNAIYLVRLNNNEINYYTKIAKSL</sequence>
<dbReference type="AlphaFoldDB" id="A0A1M5HTQ3"/>
<gene>
    <name evidence="3" type="ORF">SAMN05444396_105312</name>
</gene>
<organism evidence="3 4">
    <name type="scientific">Flavobacterium segetis</name>
    <dbReference type="NCBI Taxonomy" id="271157"/>
    <lineage>
        <taxon>Bacteria</taxon>
        <taxon>Pseudomonadati</taxon>
        <taxon>Bacteroidota</taxon>
        <taxon>Flavobacteriia</taxon>
        <taxon>Flavobacteriales</taxon>
        <taxon>Flavobacteriaceae</taxon>
        <taxon>Flavobacterium</taxon>
    </lineage>
</organism>
<dbReference type="NCBIfam" id="TIGR04183">
    <property type="entry name" value="Por_Secre_tail"/>
    <property type="match status" value="1"/>
</dbReference>
<dbReference type="STRING" id="271157.SAMN05444396_105312"/>